<organism evidence="3 4">
    <name type="scientific">Pristionchus entomophagus</name>
    <dbReference type="NCBI Taxonomy" id="358040"/>
    <lineage>
        <taxon>Eukaryota</taxon>
        <taxon>Metazoa</taxon>
        <taxon>Ecdysozoa</taxon>
        <taxon>Nematoda</taxon>
        <taxon>Chromadorea</taxon>
        <taxon>Rhabditida</taxon>
        <taxon>Rhabditina</taxon>
        <taxon>Diplogasteromorpha</taxon>
        <taxon>Diplogasteroidea</taxon>
        <taxon>Neodiplogasteridae</taxon>
        <taxon>Pristionchus</taxon>
    </lineage>
</organism>
<dbReference type="GO" id="GO:0003993">
    <property type="term" value="F:acid phosphatase activity"/>
    <property type="evidence" value="ECO:0007669"/>
    <property type="project" value="UniProtKB-EC"/>
</dbReference>
<dbReference type="Pfam" id="PF00328">
    <property type="entry name" value="His_Phos_2"/>
    <property type="match status" value="1"/>
</dbReference>
<dbReference type="AlphaFoldDB" id="A0AAV5TG73"/>
<dbReference type="PANTHER" id="PTHR11567">
    <property type="entry name" value="ACID PHOSPHATASE-RELATED"/>
    <property type="match status" value="1"/>
</dbReference>
<feature type="non-terminal residue" evidence="3">
    <location>
        <position position="1"/>
    </location>
</feature>
<dbReference type="PROSITE" id="PS00616">
    <property type="entry name" value="HIS_ACID_PHOSPHAT_1"/>
    <property type="match status" value="1"/>
</dbReference>
<dbReference type="Proteomes" id="UP001432027">
    <property type="component" value="Unassembled WGS sequence"/>
</dbReference>
<sequence length="372" mass="42000">LVCVLILLPSAIIAEEKLVFVQTLWRHGDRIPKETYPTDPYQQDFWGMPWGEITQDGLKHLFLQGQNLRKLYVDSGFLNASYDSDEIVIQSADANRCVQSGISMMAGLYSDSPLSISSVPSWPAGWYPVPIHTTPKKEDREMEIYCPAADAMQQARELTPSFQDFLASNWNLYALLSQNGGQGPVDFTYQVLKDWATTVRVEREDFNLTLPSWITDEVYDQLIQAYLGGHDFLDGLAGFGLPQDDKLIKLKGGFLLHDWRSNLNDATNPKKKMEKYHGYSAHDHTVTALLHTLGAKQAVMGPDIAQYAATVINELWLIDGEYFVKFLYIDNCTSTARPITRLLDPCPDDSDLCPFQQFYDDSDAFSTTKDTV</sequence>
<comment type="catalytic activity">
    <reaction evidence="1">
        <text>a phosphate monoester + H2O = an alcohol + phosphate</text>
        <dbReference type="Rhea" id="RHEA:15017"/>
        <dbReference type="ChEBI" id="CHEBI:15377"/>
        <dbReference type="ChEBI" id="CHEBI:30879"/>
        <dbReference type="ChEBI" id="CHEBI:43474"/>
        <dbReference type="ChEBI" id="CHEBI:67140"/>
        <dbReference type="EC" id="3.1.3.2"/>
    </reaction>
</comment>
<feature type="non-terminal residue" evidence="3">
    <location>
        <position position="372"/>
    </location>
</feature>
<gene>
    <name evidence="3" type="ORF">PENTCL1PPCAC_15184</name>
</gene>
<reference evidence="3" key="1">
    <citation type="submission" date="2023-10" db="EMBL/GenBank/DDBJ databases">
        <title>Genome assembly of Pristionchus species.</title>
        <authorList>
            <person name="Yoshida K."/>
            <person name="Sommer R.J."/>
        </authorList>
    </citation>
    <scope>NUCLEOTIDE SEQUENCE</scope>
    <source>
        <strain evidence="3">RS0144</strain>
    </source>
</reference>
<comment type="similarity">
    <text evidence="2">Belongs to the histidine acid phosphatase family.</text>
</comment>
<protein>
    <recommendedName>
        <fullName evidence="5">Phosphatase</fullName>
    </recommendedName>
</protein>
<comment type="caution">
    <text evidence="3">The sequence shown here is derived from an EMBL/GenBank/DDBJ whole genome shotgun (WGS) entry which is preliminary data.</text>
</comment>
<name>A0AAV5TG73_9BILA</name>
<keyword evidence="4" id="KW-1185">Reference proteome</keyword>
<dbReference type="InterPro" id="IPR050645">
    <property type="entry name" value="Histidine_acid_phosphatase"/>
</dbReference>
<dbReference type="PANTHER" id="PTHR11567:SF210">
    <property type="entry name" value="ACID PHOSPHATASE 5-RELATED"/>
    <property type="match status" value="1"/>
</dbReference>
<evidence type="ECO:0000313" key="3">
    <source>
        <dbReference type="EMBL" id="GMS93009.1"/>
    </source>
</evidence>
<evidence type="ECO:0008006" key="5">
    <source>
        <dbReference type="Google" id="ProtNLM"/>
    </source>
</evidence>
<dbReference type="InterPro" id="IPR033379">
    <property type="entry name" value="Acid_Pase_AS"/>
</dbReference>
<dbReference type="InterPro" id="IPR029033">
    <property type="entry name" value="His_PPase_superfam"/>
</dbReference>
<dbReference type="Gene3D" id="3.40.50.1240">
    <property type="entry name" value="Phosphoglycerate mutase-like"/>
    <property type="match status" value="1"/>
</dbReference>
<dbReference type="EMBL" id="BTSX01000004">
    <property type="protein sequence ID" value="GMS93009.1"/>
    <property type="molecule type" value="Genomic_DNA"/>
</dbReference>
<dbReference type="InterPro" id="IPR000560">
    <property type="entry name" value="His_Pase_clade-2"/>
</dbReference>
<accession>A0AAV5TG73</accession>
<dbReference type="CDD" id="cd07061">
    <property type="entry name" value="HP_HAP_like"/>
    <property type="match status" value="1"/>
</dbReference>
<evidence type="ECO:0000256" key="1">
    <source>
        <dbReference type="ARBA" id="ARBA00000032"/>
    </source>
</evidence>
<evidence type="ECO:0000256" key="2">
    <source>
        <dbReference type="ARBA" id="ARBA00005375"/>
    </source>
</evidence>
<evidence type="ECO:0000313" key="4">
    <source>
        <dbReference type="Proteomes" id="UP001432027"/>
    </source>
</evidence>
<proteinExistence type="inferred from homology"/>
<dbReference type="SUPFAM" id="SSF53254">
    <property type="entry name" value="Phosphoglycerate mutase-like"/>
    <property type="match status" value="1"/>
</dbReference>